<organism evidence="1 2">
    <name type="scientific">Clostridium botulinum B2 450</name>
    <dbReference type="NCBI Taxonomy" id="1379739"/>
    <lineage>
        <taxon>Bacteria</taxon>
        <taxon>Bacillati</taxon>
        <taxon>Bacillota</taxon>
        <taxon>Clostridia</taxon>
        <taxon>Eubacteriales</taxon>
        <taxon>Clostridiaceae</taxon>
        <taxon>Clostridium</taxon>
    </lineage>
</organism>
<dbReference type="RefSeq" id="WP_003483389.1">
    <property type="nucleotide sequence ID" value="NZ_JXSU01000008.1"/>
</dbReference>
<dbReference type="SUPFAM" id="SSF69318">
    <property type="entry name" value="Integrin alpha N-terminal domain"/>
    <property type="match status" value="1"/>
</dbReference>
<dbReference type="PATRIC" id="fig|1379739.3.peg.3735"/>
<evidence type="ECO:0000313" key="2">
    <source>
        <dbReference type="Proteomes" id="UP000032250"/>
    </source>
</evidence>
<dbReference type="EMBL" id="JXSU01000008">
    <property type="protein sequence ID" value="KIS22115.1"/>
    <property type="molecule type" value="Genomic_DNA"/>
</dbReference>
<dbReference type="HOGENOM" id="CLU_077900_0_0_9"/>
<dbReference type="Proteomes" id="UP000032250">
    <property type="component" value="Unassembled WGS sequence"/>
</dbReference>
<gene>
    <name evidence="1" type="ORF">N495_16675</name>
</gene>
<comment type="caution">
    <text evidence="1">The sequence shown here is derived from an EMBL/GenBank/DDBJ whole genome shotgun (WGS) entry which is preliminary data.</text>
</comment>
<evidence type="ECO:0000313" key="1">
    <source>
        <dbReference type="EMBL" id="KIS22115.1"/>
    </source>
</evidence>
<reference evidence="1 2" key="1">
    <citation type="submission" date="2014-06" db="EMBL/GenBank/DDBJ databases">
        <title>Genome characterization of distinct group I Clostridium botulinum lineages.</title>
        <authorList>
            <person name="Giordani F."/>
            <person name="Anselmo A."/>
            <person name="Fillo S."/>
            <person name="Palozzi A.M."/>
            <person name="Fortunato A."/>
            <person name="Gentile B."/>
            <person name="Ciammaruconi A."/>
            <person name="Anniballi F."/>
            <person name="De Medici D."/>
            <person name="Lista F."/>
        </authorList>
    </citation>
    <scope>NUCLEOTIDE SEQUENCE [LARGE SCALE GENOMIC DNA]</scope>
    <source>
        <strain evidence="1 2">B2 450</strain>
    </source>
</reference>
<dbReference type="AlphaFoldDB" id="A0A0D1BPL2"/>
<evidence type="ECO:0008006" key="3">
    <source>
        <dbReference type="Google" id="ProtNLM"/>
    </source>
</evidence>
<accession>A0A0D1BPL2</accession>
<dbReference type="InterPro" id="IPR028994">
    <property type="entry name" value="Integrin_alpha_N"/>
</dbReference>
<dbReference type="OrthoDB" id="1935191at2"/>
<proteinExistence type="predicted"/>
<sequence length="311" mass="36617">MKMRVFFLKRKSIYYFLLLSLILITLLTTIKYKDTSAFNLLKSNKTIRKDLTGDGNEDSINITSKDNKYSITIKSQNKNYTLKNNENKKFIGDHNKFWPISINFEDISRDKIPEIFIQCSQYKMPVQYIFTWQNNEFKKLYSSNNNIIGLMDYNNNKTPKIISGNLKNGKIVFDSFMFMEDNLQRFDYNFNEDFMGSNTIIEFINYIQSLPISEENRPENILINSISGKDTSVIGNLVKENNIYTFQDANFKDIKNNRDGEISEIKWSLNFKGMSKQDNNLIKNYNIDVLLKLVDNPDDNYRFKIYSIILN</sequence>
<protein>
    <recommendedName>
        <fullName evidence="3">VCBS repeat-containing protein</fullName>
    </recommendedName>
</protein>
<name>A0A0D1BPL2_CLOBO</name>